<dbReference type="PANTHER" id="PTHR21255:SF7">
    <property type="entry name" value="DYNEIN LIGHT CHAIN TCTEX-TYPE PROTEIN 2B"/>
    <property type="match status" value="1"/>
</dbReference>
<dbReference type="InParanoid" id="A0A0C3CMY5"/>
<dbReference type="HOGENOM" id="CLU_097204_5_0_1"/>
<dbReference type="GO" id="GO:0007018">
    <property type="term" value="P:microtubule-based movement"/>
    <property type="evidence" value="ECO:0007669"/>
    <property type="project" value="TreeGrafter"/>
</dbReference>
<gene>
    <name evidence="2" type="ORF">PILCRDRAFT_94639</name>
</gene>
<keyword evidence="3" id="KW-1185">Reference proteome</keyword>
<feature type="region of interest" description="Disordered" evidence="1">
    <location>
        <begin position="1"/>
        <end position="23"/>
    </location>
</feature>
<dbReference type="InterPro" id="IPR005334">
    <property type="entry name" value="Tctex-1-like"/>
</dbReference>
<dbReference type="GO" id="GO:0005737">
    <property type="term" value="C:cytoplasm"/>
    <property type="evidence" value="ECO:0007669"/>
    <property type="project" value="TreeGrafter"/>
</dbReference>
<proteinExistence type="predicted"/>
<dbReference type="CDD" id="cd21449">
    <property type="entry name" value="DLC-like_SF"/>
    <property type="match status" value="1"/>
</dbReference>
<dbReference type="Proteomes" id="UP000054166">
    <property type="component" value="Unassembled WGS sequence"/>
</dbReference>
<evidence type="ECO:0000313" key="3">
    <source>
        <dbReference type="Proteomes" id="UP000054166"/>
    </source>
</evidence>
<evidence type="ECO:0000256" key="1">
    <source>
        <dbReference type="SAM" id="MobiDB-lite"/>
    </source>
</evidence>
<reference evidence="3" key="2">
    <citation type="submission" date="2015-01" db="EMBL/GenBank/DDBJ databases">
        <title>Evolutionary Origins and Diversification of the Mycorrhizal Mutualists.</title>
        <authorList>
            <consortium name="DOE Joint Genome Institute"/>
            <consortium name="Mycorrhizal Genomics Consortium"/>
            <person name="Kohler A."/>
            <person name="Kuo A."/>
            <person name="Nagy L.G."/>
            <person name="Floudas D."/>
            <person name="Copeland A."/>
            <person name="Barry K.W."/>
            <person name="Cichocki N."/>
            <person name="Veneault-Fourrey C."/>
            <person name="LaButti K."/>
            <person name="Lindquist E.A."/>
            <person name="Lipzen A."/>
            <person name="Lundell T."/>
            <person name="Morin E."/>
            <person name="Murat C."/>
            <person name="Riley R."/>
            <person name="Ohm R."/>
            <person name="Sun H."/>
            <person name="Tunlid A."/>
            <person name="Henrissat B."/>
            <person name="Grigoriev I.V."/>
            <person name="Hibbett D.S."/>
            <person name="Martin F."/>
        </authorList>
    </citation>
    <scope>NUCLEOTIDE SEQUENCE [LARGE SCALE GENOMIC DNA]</scope>
    <source>
        <strain evidence="3">F 1598</strain>
    </source>
</reference>
<dbReference type="GO" id="GO:0045505">
    <property type="term" value="F:dynein intermediate chain binding"/>
    <property type="evidence" value="ECO:0007669"/>
    <property type="project" value="TreeGrafter"/>
</dbReference>
<organism evidence="2 3">
    <name type="scientific">Piloderma croceum (strain F 1598)</name>
    <dbReference type="NCBI Taxonomy" id="765440"/>
    <lineage>
        <taxon>Eukaryota</taxon>
        <taxon>Fungi</taxon>
        <taxon>Dikarya</taxon>
        <taxon>Basidiomycota</taxon>
        <taxon>Agaricomycotina</taxon>
        <taxon>Agaricomycetes</taxon>
        <taxon>Agaricomycetidae</taxon>
        <taxon>Atheliales</taxon>
        <taxon>Atheliaceae</taxon>
        <taxon>Piloderma</taxon>
    </lineage>
</organism>
<dbReference type="GO" id="GO:0005868">
    <property type="term" value="C:cytoplasmic dynein complex"/>
    <property type="evidence" value="ECO:0007669"/>
    <property type="project" value="TreeGrafter"/>
</dbReference>
<dbReference type="AlphaFoldDB" id="A0A0C3CMY5"/>
<name>A0A0C3CMY5_PILCF</name>
<sequence length="128" mass="14497">MANSSGLRSPVPRADAPSPRPKFDSDLLKAYMKQLLSSTFQGVNWPETKDRDRVKGWINEVGIRVKERMVDIQPRGFKYIVVTQINENRGQGSRADLSLHWEESDTVAREMFSNESLICICIAFAVVP</sequence>
<dbReference type="InterPro" id="IPR038586">
    <property type="entry name" value="Tctex-1-like_sf"/>
</dbReference>
<dbReference type="OrthoDB" id="10260741at2759"/>
<dbReference type="EMBL" id="KN832972">
    <property type="protein sequence ID" value="KIM91037.1"/>
    <property type="molecule type" value="Genomic_DNA"/>
</dbReference>
<reference evidence="2 3" key="1">
    <citation type="submission" date="2014-04" db="EMBL/GenBank/DDBJ databases">
        <authorList>
            <consortium name="DOE Joint Genome Institute"/>
            <person name="Kuo A."/>
            <person name="Tarkka M."/>
            <person name="Buscot F."/>
            <person name="Kohler A."/>
            <person name="Nagy L.G."/>
            <person name="Floudas D."/>
            <person name="Copeland A."/>
            <person name="Barry K.W."/>
            <person name="Cichocki N."/>
            <person name="Veneault-Fourrey C."/>
            <person name="LaButti K."/>
            <person name="Lindquist E.A."/>
            <person name="Lipzen A."/>
            <person name="Lundell T."/>
            <person name="Morin E."/>
            <person name="Murat C."/>
            <person name="Sun H."/>
            <person name="Tunlid A."/>
            <person name="Henrissat B."/>
            <person name="Grigoriev I.V."/>
            <person name="Hibbett D.S."/>
            <person name="Martin F."/>
            <person name="Nordberg H.P."/>
            <person name="Cantor M.N."/>
            <person name="Hua S.X."/>
        </authorList>
    </citation>
    <scope>NUCLEOTIDE SEQUENCE [LARGE SCALE GENOMIC DNA]</scope>
    <source>
        <strain evidence="2 3">F 1598</strain>
    </source>
</reference>
<dbReference type="PANTHER" id="PTHR21255">
    <property type="entry name" value="T-COMPLEX-ASSOCIATED-TESTIS-EXPRESSED 1/ DYNEIN LIGHT CHAIN"/>
    <property type="match status" value="1"/>
</dbReference>
<evidence type="ECO:0000313" key="2">
    <source>
        <dbReference type="EMBL" id="KIM91037.1"/>
    </source>
</evidence>
<dbReference type="Pfam" id="PF03645">
    <property type="entry name" value="Tctex-1"/>
    <property type="match status" value="1"/>
</dbReference>
<accession>A0A0C3CMY5</accession>
<protein>
    <submittedName>
        <fullName evidence="2">Uncharacterized protein</fullName>
    </submittedName>
</protein>
<dbReference type="STRING" id="765440.A0A0C3CMY5"/>
<dbReference type="Gene3D" id="3.30.1140.40">
    <property type="entry name" value="Tctex-1"/>
    <property type="match status" value="1"/>
</dbReference>